<proteinExistence type="inferred from homology"/>
<evidence type="ECO:0000256" key="12">
    <source>
        <dbReference type="SAM" id="MobiDB-lite"/>
    </source>
</evidence>
<comment type="similarity">
    <text evidence="2">Belongs to the syntaxin family.</text>
</comment>
<feature type="region of interest" description="Disordered" evidence="12">
    <location>
        <begin position="116"/>
        <end position="153"/>
    </location>
</feature>
<dbReference type="GO" id="GO:0048193">
    <property type="term" value="P:Golgi vesicle transport"/>
    <property type="evidence" value="ECO:0007669"/>
    <property type="project" value="InterPro"/>
</dbReference>
<dbReference type="Proteomes" id="UP001219355">
    <property type="component" value="Chromosome 1"/>
</dbReference>
<evidence type="ECO:0000256" key="8">
    <source>
        <dbReference type="ARBA" id="ARBA00023054"/>
    </source>
</evidence>
<dbReference type="SMART" id="SM00397">
    <property type="entry name" value="t_SNARE"/>
    <property type="match status" value="1"/>
</dbReference>
<evidence type="ECO:0000259" key="13">
    <source>
        <dbReference type="SMART" id="SM00397"/>
    </source>
</evidence>
<dbReference type="InterPro" id="IPR010989">
    <property type="entry name" value="SNARE"/>
</dbReference>
<keyword evidence="7" id="KW-0333">Golgi apparatus</keyword>
<dbReference type="InterPro" id="IPR015260">
    <property type="entry name" value="Syntaxin-6/10/61_N"/>
</dbReference>
<feature type="domain" description="T-SNARE coiled-coil homology" evidence="13">
    <location>
        <begin position="167"/>
        <end position="234"/>
    </location>
</feature>
<keyword evidence="6" id="KW-1133">Transmembrane helix</keyword>
<dbReference type="SUPFAM" id="SSF47661">
    <property type="entry name" value="t-snare proteins"/>
    <property type="match status" value="1"/>
</dbReference>
<dbReference type="CDD" id="cd15851">
    <property type="entry name" value="SNARE_Syntaxin6"/>
    <property type="match status" value="1"/>
</dbReference>
<evidence type="ECO:0000313" key="15">
    <source>
        <dbReference type="Proteomes" id="UP001219355"/>
    </source>
</evidence>
<dbReference type="Gene3D" id="1.20.58.90">
    <property type="match status" value="1"/>
</dbReference>
<feature type="coiled-coil region" evidence="11">
    <location>
        <begin position="42"/>
        <end position="69"/>
    </location>
</feature>
<evidence type="ECO:0000256" key="4">
    <source>
        <dbReference type="ARBA" id="ARBA00022692"/>
    </source>
</evidence>
<keyword evidence="8 11" id="KW-0175">Coiled coil</keyword>
<dbReference type="GO" id="GO:0000139">
    <property type="term" value="C:Golgi membrane"/>
    <property type="evidence" value="ECO:0007669"/>
    <property type="project" value="UniProtKB-SubCell"/>
</dbReference>
<organism evidence="14 15">
    <name type="scientific">Emydomyces testavorans</name>
    <dbReference type="NCBI Taxonomy" id="2070801"/>
    <lineage>
        <taxon>Eukaryota</taxon>
        <taxon>Fungi</taxon>
        <taxon>Dikarya</taxon>
        <taxon>Ascomycota</taxon>
        <taxon>Pezizomycotina</taxon>
        <taxon>Eurotiomycetes</taxon>
        <taxon>Eurotiomycetidae</taxon>
        <taxon>Onygenales</taxon>
        <taxon>Nannizziopsiaceae</taxon>
        <taxon>Emydomyces</taxon>
    </lineage>
</organism>
<evidence type="ECO:0000256" key="10">
    <source>
        <dbReference type="ARBA" id="ARBA00073343"/>
    </source>
</evidence>
<evidence type="ECO:0000256" key="2">
    <source>
        <dbReference type="ARBA" id="ARBA00009063"/>
    </source>
</evidence>
<accession>A0AAF0DD96</accession>
<evidence type="ECO:0000256" key="6">
    <source>
        <dbReference type="ARBA" id="ARBA00022989"/>
    </source>
</evidence>
<evidence type="ECO:0000256" key="7">
    <source>
        <dbReference type="ARBA" id="ARBA00023034"/>
    </source>
</evidence>
<keyword evidence="4" id="KW-0812">Transmembrane</keyword>
<dbReference type="Pfam" id="PF09177">
    <property type="entry name" value="STX6_10_61_N"/>
    <property type="match status" value="1"/>
</dbReference>
<sequence length="248" mass="28049">MTSNDNDPFLQVQADILATLNTTRPLFSSYQRIRSLATSPNNPELLQAREELESTLHELSTDLEDLVDSVRVVENDPYRYGIELDEVERRRRLVEDVGREIGDMREELQKTVAANKYATRRNRQGQAGGGGDGRGGGGEALPNPSDFDNLLGGEEEDRDEDYYAEMEHQRQMEMMHEQDEQLDGVFRTVGNLRQQADDMGRELEEQAEVLKDVDTLADRVGGKLQNGVKRVGHIIRRNEGCQAAVLQF</sequence>
<dbReference type="GO" id="GO:0015031">
    <property type="term" value="P:protein transport"/>
    <property type="evidence" value="ECO:0007669"/>
    <property type="project" value="UniProtKB-KW"/>
</dbReference>
<evidence type="ECO:0000256" key="1">
    <source>
        <dbReference type="ARBA" id="ARBA00004409"/>
    </source>
</evidence>
<evidence type="ECO:0000256" key="3">
    <source>
        <dbReference type="ARBA" id="ARBA00022448"/>
    </source>
</evidence>
<dbReference type="SUPFAM" id="SSF58038">
    <property type="entry name" value="SNARE fusion complex"/>
    <property type="match status" value="1"/>
</dbReference>
<keyword evidence="3" id="KW-0813">Transport</keyword>
<evidence type="ECO:0000256" key="11">
    <source>
        <dbReference type="SAM" id="Coils"/>
    </source>
</evidence>
<gene>
    <name evidence="14" type="ORF">PRK78_001603</name>
</gene>
<feature type="compositionally biased region" description="Gly residues" evidence="12">
    <location>
        <begin position="126"/>
        <end position="139"/>
    </location>
</feature>
<reference evidence="14" key="1">
    <citation type="submission" date="2023-03" db="EMBL/GenBank/DDBJ databases">
        <title>Emydomyces testavorans Genome Sequence.</title>
        <authorList>
            <person name="Hoyer L."/>
        </authorList>
    </citation>
    <scope>NUCLEOTIDE SEQUENCE</scope>
    <source>
        <strain evidence="14">16-2883</strain>
    </source>
</reference>
<dbReference type="AlphaFoldDB" id="A0AAF0DD96"/>
<dbReference type="InterPro" id="IPR000727">
    <property type="entry name" value="T_SNARE_dom"/>
</dbReference>
<dbReference type="FunFam" id="1.20.5.110:FF:000006">
    <property type="entry name" value="Syntaxin 6"/>
    <property type="match status" value="1"/>
</dbReference>
<evidence type="ECO:0000313" key="14">
    <source>
        <dbReference type="EMBL" id="WEW56168.1"/>
    </source>
</evidence>
<keyword evidence="15" id="KW-1185">Reference proteome</keyword>
<evidence type="ECO:0000256" key="5">
    <source>
        <dbReference type="ARBA" id="ARBA00022927"/>
    </source>
</evidence>
<protein>
    <recommendedName>
        <fullName evidence="10">t-SNARE affecting a late Golgi compartment protein 1</fullName>
    </recommendedName>
</protein>
<dbReference type="FunFam" id="1.20.58.90:FF:000012">
    <property type="entry name" value="SNARE domain protein"/>
    <property type="match status" value="1"/>
</dbReference>
<dbReference type="EMBL" id="CP120627">
    <property type="protein sequence ID" value="WEW56168.1"/>
    <property type="molecule type" value="Genomic_DNA"/>
</dbReference>
<evidence type="ECO:0000256" key="9">
    <source>
        <dbReference type="ARBA" id="ARBA00023136"/>
    </source>
</evidence>
<dbReference type="Gene3D" id="1.20.5.110">
    <property type="match status" value="1"/>
</dbReference>
<keyword evidence="9" id="KW-0472">Membrane</keyword>
<name>A0AAF0DD96_9EURO</name>
<comment type="subcellular location">
    <subcellularLocation>
        <location evidence="1">Golgi apparatus membrane</location>
        <topology evidence="1">Single-pass type IV membrane protein</topology>
    </subcellularLocation>
</comment>
<dbReference type="CDD" id="cd21442">
    <property type="entry name" value="SNARE_NTD_STX6-like"/>
    <property type="match status" value="1"/>
</dbReference>
<keyword evidence="5" id="KW-0653">Protein transport</keyword>